<dbReference type="PANTHER" id="PTHR11439">
    <property type="entry name" value="GAG-POL-RELATED RETROTRANSPOSON"/>
    <property type="match status" value="1"/>
</dbReference>
<dbReference type="CDD" id="cd09272">
    <property type="entry name" value="RNase_HI_RT_Ty1"/>
    <property type="match status" value="1"/>
</dbReference>
<gene>
    <name evidence="1" type="ORF">LIER_28391</name>
</gene>
<comment type="caution">
    <text evidence="1">The sequence shown here is derived from an EMBL/GenBank/DDBJ whole genome shotgun (WGS) entry which is preliminary data.</text>
</comment>
<keyword evidence="2" id="KW-1185">Reference proteome</keyword>
<evidence type="ECO:0000313" key="1">
    <source>
        <dbReference type="EMBL" id="GAA0175156.1"/>
    </source>
</evidence>
<accession>A0AAV3RIG4</accession>
<organism evidence="1 2">
    <name type="scientific">Lithospermum erythrorhizon</name>
    <name type="common">Purple gromwell</name>
    <name type="synonym">Lithospermum officinale var. erythrorhizon</name>
    <dbReference type="NCBI Taxonomy" id="34254"/>
    <lineage>
        <taxon>Eukaryota</taxon>
        <taxon>Viridiplantae</taxon>
        <taxon>Streptophyta</taxon>
        <taxon>Embryophyta</taxon>
        <taxon>Tracheophyta</taxon>
        <taxon>Spermatophyta</taxon>
        <taxon>Magnoliopsida</taxon>
        <taxon>eudicotyledons</taxon>
        <taxon>Gunneridae</taxon>
        <taxon>Pentapetalae</taxon>
        <taxon>asterids</taxon>
        <taxon>lamiids</taxon>
        <taxon>Boraginales</taxon>
        <taxon>Boraginaceae</taxon>
        <taxon>Boraginoideae</taxon>
        <taxon>Lithospermeae</taxon>
        <taxon>Lithospermum</taxon>
    </lineage>
</organism>
<sequence length="83" mass="9202">MLGTALVSWKSKKQPTVVRSSSKAEYRSAAAATCELKWISFVLKDMKQSPELPIRLHYLLTKALPAPVVWPLLSKMSFQAGPS</sequence>
<protein>
    <submittedName>
        <fullName evidence="1">Uncharacterized protein</fullName>
    </submittedName>
</protein>
<dbReference type="AlphaFoldDB" id="A0AAV3RIG4"/>
<proteinExistence type="predicted"/>
<dbReference type="EMBL" id="BAABME010009436">
    <property type="protein sequence ID" value="GAA0175156.1"/>
    <property type="molecule type" value="Genomic_DNA"/>
</dbReference>
<evidence type="ECO:0000313" key="2">
    <source>
        <dbReference type="Proteomes" id="UP001454036"/>
    </source>
</evidence>
<dbReference type="Proteomes" id="UP001454036">
    <property type="component" value="Unassembled WGS sequence"/>
</dbReference>
<name>A0AAV3RIG4_LITER</name>
<dbReference type="PANTHER" id="PTHR11439:SF470">
    <property type="entry name" value="CYSTEINE-RICH RLK (RECEPTOR-LIKE PROTEIN KINASE) 8"/>
    <property type="match status" value="1"/>
</dbReference>
<reference evidence="1 2" key="1">
    <citation type="submission" date="2024-01" db="EMBL/GenBank/DDBJ databases">
        <title>The complete chloroplast genome sequence of Lithospermum erythrorhizon: insights into the phylogenetic relationship among Boraginaceae species and the maternal lineages of purple gromwells.</title>
        <authorList>
            <person name="Okada T."/>
            <person name="Watanabe K."/>
        </authorList>
    </citation>
    <scope>NUCLEOTIDE SEQUENCE [LARGE SCALE GENOMIC DNA]</scope>
</reference>